<proteinExistence type="predicted"/>
<comment type="caution">
    <text evidence="2">The sequence shown here is derived from an EMBL/GenBank/DDBJ whole genome shotgun (WGS) entry which is preliminary data.</text>
</comment>
<feature type="region of interest" description="Disordered" evidence="1">
    <location>
        <begin position="1"/>
        <end position="32"/>
    </location>
</feature>
<evidence type="ECO:0000313" key="3">
    <source>
        <dbReference type="Proteomes" id="UP000520156"/>
    </source>
</evidence>
<evidence type="ECO:0000313" key="2">
    <source>
        <dbReference type="EMBL" id="MBC2651890.1"/>
    </source>
</evidence>
<protein>
    <submittedName>
        <fullName evidence="2">Protein usg</fullName>
    </submittedName>
</protein>
<feature type="compositionally biased region" description="Basic and acidic residues" evidence="1">
    <location>
        <begin position="13"/>
        <end position="32"/>
    </location>
</feature>
<evidence type="ECO:0000256" key="1">
    <source>
        <dbReference type="SAM" id="MobiDB-lite"/>
    </source>
</evidence>
<dbReference type="EMBL" id="JACLAU010000011">
    <property type="protein sequence ID" value="MBC2651890.1"/>
    <property type="molecule type" value="Genomic_DNA"/>
</dbReference>
<reference evidence="2 3" key="1">
    <citation type="submission" date="2020-08" db="EMBL/GenBank/DDBJ databases">
        <title>The genome sequence of Novosphingobium flavum 4Y4.</title>
        <authorList>
            <person name="Liu Y."/>
        </authorList>
    </citation>
    <scope>NUCLEOTIDE SEQUENCE [LARGE SCALE GENOMIC DNA]</scope>
    <source>
        <strain evidence="2 3">4Y4</strain>
    </source>
</reference>
<dbReference type="Proteomes" id="UP000520156">
    <property type="component" value="Unassembled WGS sequence"/>
</dbReference>
<name>A0A7X1KC59_9SPHN</name>
<sequence length="120" mass="14477">MIYCRSPQPQGSRRPDRATTRRRRVFESRHPGPHDDFRRQLLGQGLSTVEISYYLPDYPSLLQVFIWQLYDEAPHFPQLRRFLDHWRREVEAVLHSVRVAHDIKLGPRQWQRQGEVFTLQ</sequence>
<gene>
    <name evidence="2" type="ORF">H7F49_09255</name>
</gene>
<dbReference type="InterPro" id="IPR009354">
    <property type="entry name" value="Usg"/>
</dbReference>
<dbReference type="AlphaFoldDB" id="A0A7X1KC59"/>
<keyword evidence="3" id="KW-1185">Reference proteome</keyword>
<dbReference type="Pfam" id="PF06233">
    <property type="entry name" value="Usg"/>
    <property type="match status" value="1"/>
</dbReference>
<organism evidence="2 3">
    <name type="scientific">Novosphingobium aerophilum</name>
    <dbReference type="NCBI Taxonomy" id="2839843"/>
    <lineage>
        <taxon>Bacteria</taxon>
        <taxon>Pseudomonadati</taxon>
        <taxon>Pseudomonadota</taxon>
        <taxon>Alphaproteobacteria</taxon>
        <taxon>Sphingomonadales</taxon>
        <taxon>Sphingomonadaceae</taxon>
        <taxon>Novosphingobium</taxon>
    </lineage>
</organism>
<accession>A0A7X1KC59</accession>